<dbReference type="InterPro" id="IPR025662">
    <property type="entry name" value="Sigma_54_int_dom_ATP-bd_1"/>
</dbReference>
<dbReference type="InterPro" id="IPR027417">
    <property type="entry name" value="P-loop_NTPase"/>
</dbReference>
<dbReference type="InterPro" id="IPR003593">
    <property type="entry name" value="AAA+_ATPase"/>
</dbReference>
<evidence type="ECO:0000259" key="3">
    <source>
        <dbReference type="PROSITE" id="PS50045"/>
    </source>
</evidence>
<dbReference type="Pfam" id="PF00158">
    <property type="entry name" value="Sigma54_activat"/>
    <property type="match status" value="1"/>
</dbReference>
<dbReference type="InterPro" id="IPR002078">
    <property type="entry name" value="Sigma_54_int"/>
</dbReference>
<feature type="domain" description="Sigma-54 factor interaction" evidence="3">
    <location>
        <begin position="109"/>
        <end position="264"/>
    </location>
</feature>
<dbReference type="GO" id="GO:0000160">
    <property type="term" value="P:phosphorelay signal transduction system"/>
    <property type="evidence" value="ECO:0007669"/>
    <property type="project" value="InterPro"/>
</dbReference>
<gene>
    <name evidence="5" type="ORF">S01H1_45476</name>
</gene>
<dbReference type="FunFam" id="3.40.50.300:FF:000006">
    <property type="entry name" value="DNA-binding transcriptional regulator NtrC"/>
    <property type="match status" value="1"/>
</dbReference>
<dbReference type="PROSITE" id="PS50045">
    <property type="entry name" value="SIGMA54_INTERACT_4"/>
    <property type="match status" value="1"/>
</dbReference>
<proteinExistence type="predicted"/>
<accession>X0UN04</accession>
<dbReference type="CDD" id="cd00009">
    <property type="entry name" value="AAA"/>
    <property type="match status" value="1"/>
</dbReference>
<keyword evidence="2" id="KW-0067">ATP-binding</keyword>
<dbReference type="Pfam" id="PF00072">
    <property type="entry name" value="Response_reg"/>
    <property type="match status" value="1"/>
</dbReference>
<dbReference type="InterPro" id="IPR025943">
    <property type="entry name" value="Sigma_54_int_dom_ATP-bd_2"/>
</dbReference>
<dbReference type="PROSITE" id="PS00675">
    <property type="entry name" value="SIGMA54_INTERACT_1"/>
    <property type="match status" value="1"/>
</dbReference>
<dbReference type="SUPFAM" id="SSF52540">
    <property type="entry name" value="P-loop containing nucleoside triphosphate hydrolases"/>
    <property type="match status" value="1"/>
</dbReference>
<evidence type="ECO:0000313" key="5">
    <source>
        <dbReference type="EMBL" id="GAG00682.1"/>
    </source>
</evidence>
<dbReference type="PROSITE" id="PS00676">
    <property type="entry name" value="SIGMA54_INTERACT_2"/>
    <property type="match status" value="1"/>
</dbReference>
<dbReference type="PANTHER" id="PTHR32071">
    <property type="entry name" value="TRANSCRIPTIONAL REGULATORY PROTEIN"/>
    <property type="match status" value="1"/>
</dbReference>
<dbReference type="SMART" id="SM00448">
    <property type="entry name" value="REC"/>
    <property type="match status" value="1"/>
</dbReference>
<dbReference type="GO" id="GO:0006355">
    <property type="term" value="P:regulation of DNA-templated transcription"/>
    <property type="evidence" value="ECO:0007669"/>
    <property type="project" value="InterPro"/>
</dbReference>
<reference evidence="5" key="1">
    <citation type="journal article" date="2014" name="Front. Microbiol.">
        <title>High frequency of phylogenetically diverse reductive dehalogenase-homologous genes in deep subseafloor sedimentary metagenomes.</title>
        <authorList>
            <person name="Kawai M."/>
            <person name="Futagami T."/>
            <person name="Toyoda A."/>
            <person name="Takaki Y."/>
            <person name="Nishi S."/>
            <person name="Hori S."/>
            <person name="Arai W."/>
            <person name="Tsubouchi T."/>
            <person name="Morono Y."/>
            <person name="Uchiyama I."/>
            <person name="Ito T."/>
            <person name="Fujiyama A."/>
            <person name="Inagaki F."/>
            <person name="Takami H."/>
        </authorList>
    </citation>
    <scope>NUCLEOTIDE SEQUENCE</scope>
    <source>
        <strain evidence="5">Expedition CK06-06</strain>
    </source>
</reference>
<evidence type="ECO:0000259" key="4">
    <source>
        <dbReference type="PROSITE" id="PS50110"/>
    </source>
</evidence>
<sequence length="264" mass="29563">GEKALLTAEEEAPDLVMLDVKLPDRKGTDILKELKKKNPEVPVIMMTAYGVIDDAVTAMRRGAYDYITKPIDDSKLKNTIKNALETASLKKEVAFYRERDKKQFDPSQIVAQSTTMKHVYEMVKKIAESEASIILLEGESGTGKDLLSQTIHHLSRRNRSAYLAINCSAIPENLLESELFGYEKGAFTDAKQRKKGLVELAEGGTLFLDEISTLSLHLQAKLLRFLETQTFKRVGGLKDIEVDIRVIAATNQELEIACEEGKFR</sequence>
<dbReference type="GO" id="GO:0005524">
    <property type="term" value="F:ATP binding"/>
    <property type="evidence" value="ECO:0007669"/>
    <property type="project" value="UniProtKB-KW"/>
</dbReference>
<dbReference type="EMBL" id="BARS01029061">
    <property type="protein sequence ID" value="GAG00682.1"/>
    <property type="molecule type" value="Genomic_DNA"/>
</dbReference>
<comment type="caution">
    <text evidence="5">The sequence shown here is derived from an EMBL/GenBank/DDBJ whole genome shotgun (WGS) entry which is preliminary data.</text>
</comment>
<dbReference type="InterPro" id="IPR001789">
    <property type="entry name" value="Sig_transdc_resp-reg_receiver"/>
</dbReference>
<name>X0UN04_9ZZZZ</name>
<protein>
    <recommendedName>
        <fullName evidence="6">Response regulatory domain-containing protein</fullName>
    </recommendedName>
</protein>
<keyword evidence="1" id="KW-0547">Nucleotide-binding</keyword>
<feature type="domain" description="Response regulatory" evidence="4">
    <location>
        <begin position="1"/>
        <end position="84"/>
    </location>
</feature>
<dbReference type="Gene3D" id="3.40.50.2300">
    <property type="match status" value="1"/>
</dbReference>
<dbReference type="InterPro" id="IPR011006">
    <property type="entry name" value="CheY-like_superfamily"/>
</dbReference>
<feature type="non-terminal residue" evidence="5">
    <location>
        <position position="264"/>
    </location>
</feature>
<evidence type="ECO:0008006" key="6">
    <source>
        <dbReference type="Google" id="ProtNLM"/>
    </source>
</evidence>
<dbReference type="AlphaFoldDB" id="X0UN04"/>
<dbReference type="SMART" id="SM00382">
    <property type="entry name" value="AAA"/>
    <property type="match status" value="1"/>
</dbReference>
<dbReference type="PROSITE" id="PS50110">
    <property type="entry name" value="RESPONSE_REGULATORY"/>
    <property type="match status" value="1"/>
</dbReference>
<dbReference type="SUPFAM" id="SSF52172">
    <property type="entry name" value="CheY-like"/>
    <property type="match status" value="1"/>
</dbReference>
<dbReference type="PANTHER" id="PTHR32071:SF113">
    <property type="entry name" value="ALGINATE BIOSYNTHESIS TRANSCRIPTIONAL REGULATORY PROTEIN ALGB"/>
    <property type="match status" value="1"/>
</dbReference>
<dbReference type="Gene3D" id="3.40.50.300">
    <property type="entry name" value="P-loop containing nucleotide triphosphate hydrolases"/>
    <property type="match status" value="1"/>
</dbReference>
<evidence type="ECO:0000256" key="1">
    <source>
        <dbReference type="ARBA" id="ARBA00022741"/>
    </source>
</evidence>
<evidence type="ECO:0000256" key="2">
    <source>
        <dbReference type="ARBA" id="ARBA00022840"/>
    </source>
</evidence>
<feature type="non-terminal residue" evidence="5">
    <location>
        <position position="1"/>
    </location>
</feature>
<organism evidence="5">
    <name type="scientific">marine sediment metagenome</name>
    <dbReference type="NCBI Taxonomy" id="412755"/>
    <lineage>
        <taxon>unclassified sequences</taxon>
        <taxon>metagenomes</taxon>
        <taxon>ecological metagenomes</taxon>
    </lineage>
</organism>